<dbReference type="SUPFAM" id="SSF52738">
    <property type="entry name" value="Methylesterase CheB, C-terminal domain"/>
    <property type="match status" value="1"/>
</dbReference>
<keyword evidence="2 4" id="KW-0378">Hydrolase</keyword>
<evidence type="ECO:0000256" key="5">
    <source>
        <dbReference type="PROSITE-ProRule" id="PRU00050"/>
    </source>
</evidence>
<keyword evidence="1 4" id="KW-0145">Chemotaxis</keyword>
<dbReference type="HAMAP" id="MF_00099">
    <property type="entry name" value="CheB_chemtxs"/>
    <property type="match status" value="1"/>
</dbReference>
<protein>
    <recommendedName>
        <fullName evidence="4">Protein-glutamate methylesterase/protein-glutamine glutaminase</fullName>
        <ecNumber evidence="4">3.1.1.61</ecNumber>
        <ecNumber evidence="4">3.5.1.44</ecNumber>
    </recommendedName>
</protein>
<dbReference type="InterPro" id="IPR035909">
    <property type="entry name" value="CheB_C"/>
</dbReference>
<dbReference type="InterPro" id="IPR008248">
    <property type="entry name" value="CheB-like"/>
</dbReference>
<dbReference type="GO" id="GO:0032259">
    <property type="term" value="P:methylation"/>
    <property type="evidence" value="ECO:0007669"/>
    <property type="project" value="UniProtKB-KW"/>
</dbReference>
<dbReference type="EC" id="3.1.1.61" evidence="4"/>
<keyword evidence="10" id="KW-0808">Transferase</keyword>
<dbReference type="EC" id="3.5.1.44" evidence="4"/>
<evidence type="ECO:0000256" key="7">
    <source>
        <dbReference type="SAM" id="MobiDB-lite"/>
    </source>
</evidence>
<dbReference type="GO" id="GO:0008168">
    <property type="term" value="F:methyltransferase activity"/>
    <property type="evidence" value="ECO:0007669"/>
    <property type="project" value="UniProtKB-KW"/>
</dbReference>
<dbReference type="CDD" id="cd17541">
    <property type="entry name" value="REC_CheB-like"/>
    <property type="match status" value="1"/>
</dbReference>
<feature type="domain" description="CheB-type methylesterase" evidence="9">
    <location>
        <begin position="174"/>
        <end position="368"/>
    </location>
</feature>
<dbReference type="NCBIfam" id="NF001965">
    <property type="entry name" value="PRK00742.1"/>
    <property type="match status" value="1"/>
</dbReference>
<dbReference type="Proteomes" id="UP001524547">
    <property type="component" value="Unassembled WGS sequence"/>
</dbReference>
<comment type="function">
    <text evidence="4">Involved in chemotaxis. Part of a chemotaxis signal transduction system that modulates chemotaxis in response to various stimuli. Catalyzes the demethylation of specific methylglutamate residues introduced into the chemoreceptors (methyl-accepting chemotaxis proteins or MCP) by CheR. Also mediates the irreversible deamidation of specific glutamine residues to glutamic acid.</text>
</comment>
<keyword evidence="4 6" id="KW-0597">Phosphoprotein</keyword>
<dbReference type="PANTHER" id="PTHR42872:SF3">
    <property type="entry name" value="PROTEIN-GLUTAMATE METHYLESTERASE_PROTEIN-GLUTAMINE GLUTAMINASE 1"/>
    <property type="match status" value="1"/>
</dbReference>
<comment type="caution">
    <text evidence="10">The sequence shown here is derived from an EMBL/GenBank/DDBJ whole genome shotgun (WGS) entry which is preliminary data.</text>
</comment>
<evidence type="ECO:0000259" key="8">
    <source>
        <dbReference type="PROSITE" id="PS50110"/>
    </source>
</evidence>
<comment type="similarity">
    <text evidence="4">Belongs to the CheB family.</text>
</comment>
<name>A0ABT1VYF5_9PROT</name>
<comment type="PTM">
    <text evidence="4">Phosphorylated by CheA. Phosphorylation of the N-terminal regulatory domain activates the methylesterase activity.</text>
</comment>
<dbReference type="PIRSF" id="PIRSF000876">
    <property type="entry name" value="RR_chemtxs_CheB"/>
    <property type="match status" value="1"/>
</dbReference>
<keyword evidence="4" id="KW-0963">Cytoplasm</keyword>
<feature type="compositionally biased region" description="Pro residues" evidence="7">
    <location>
        <begin position="157"/>
        <end position="168"/>
    </location>
</feature>
<comment type="catalytic activity">
    <reaction evidence="3 4">
        <text>[protein]-L-glutamate 5-O-methyl ester + H2O = L-glutamyl-[protein] + methanol + H(+)</text>
        <dbReference type="Rhea" id="RHEA:23236"/>
        <dbReference type="Rhea" id="RHEA-COMP:10208"/>
        <dbReference type="Rhea" id="RHEA-COMP:10311"/>
        <dbReference type="ChEBI" id="CHEBI:15377"/>
        <dbReference type="ChEBI" id="CHEBI:15378"/>
        <dbReference type="ChEBI" id="CHEBI:17790"/>
        <dbReference type="ChEBI" id="CHEBI:29973"/>
        <dbReference type="ChEBI" id="CHEBI:82795"/>
        <dbReference type="EC" id="3.1.1.61"/>
    </reaction>
</comment>
<dbReference type="PANTHER" id="PTHR42872">
    <property type="entry name" value="PROTEIN-GLUTAMATE METHYLESTERASE/PROTEIN-GLUTAMINE GLUTAMINASE"/>
    <property type="match status" value="1"/>
</dbReference>
<dbReference type="PROSITE" id="PS50110">
    <property type="entry name" value="RESPONSE_REGULATORY"/>
    <property type="match status" value="1"/>
</dbReference>
<feature type="region of interest" description="Disordered" evidence="7">
    <location>
        <begin position="145"/>
        <end position="171"/>
    </location>
</feature>
<feature type="domain" description="Response regulatory" evidence="8">
    <location>
        <begin position="18"/>
        <end position="136"/>
    </location>
</feature>
<feature type="modified residue" description="4-aspartylphosphate" evidence="4 6">
    <location>
        <position position="69"/>
    </location>
</feature>
<evidence type="ECO:0000313" key="11">
    <source>
        <dbReference type="Proteomes" id="UP001524547"/>
    </source>
</evidence>
<evidence type="ECO:0000256" key="4">
    <source>
        <dbReference type="HAMAP-Rule" id="MF_00099"/>
    </source>
</evidence>
<gene>
    <name evidence="4 10" type="primary">cheB</name>
    <name evidence="10" type="ORF">NFI88_07505</name>
</gene>
<dbReference type="GO" id="GO:0008984">
    <property type="term" value="F:protein-glutamate methylesterase activity"/>
    <property type="evidence" value="ECO:0007669"/>
    <property type="project" value="UniProtKB-EC"/>
</dbReference>
<evidence type="ECO:0000256" key="6">
    <source>
        <dbReference type="PROSITE-ProRule" id="PRU00169"/>
    </source>
</evidence>
<dbReference type="SUPFAM" id="SSF52172">
    <property type="entry name" value="CheY-like"/>
    <property type="match status" value="1"/>
</dbReference>
<evidence type="ECO:0000256" key="1">
    <source>
        <dbReference type="ARBA" id="ARBA00022500"/>
    </source>
</evidence>
<feature type="active site" evidence="4 5">
    <location>
        <position position="213"/>
    </location>
</feature>
<dbReference type="RefSeq" id="WP_422919431.1">
    <property type="nucleotide sequence ID" value="NZ_JAMZEJ010000004.1"/>
</dbReference>
<dbReference type="InterPro" id="IPR001789">
    <property type="entry name" value="Sig_transdc_resp-reg_receiver"/>
</dbReference>
<dbReference type="Pfam" id="PF01339">
    <property type="entry name" value="CheB_methylest"/>
    <property type="match status" value="1"/>
</dbReference>
<dbReference type="Pfam" id="PF00072">
    <property type="entry name" value="Response_reg"/>
    <property type="match status" value="1"/>
</dbReference>
<dbReference type="EMBL" id="JAMZEJ010000004">
    <property type="protein sequence ID" value="MCQ8240688.1"/>
    <property type="molecule type" value="Genomic_DNA"/>
</dbReference>
<sequence length="372" mass="38526">MTLEDVPPRRPGLQASIRVIICDDSAVIRGLLSKTLSFEPDIELVASVSDGAQAVEALRRQGADVVLLDLDMPVMDGLTALPLLLSTDVRVKVIIASANGHAGLGTARAALQAGAAAFVPKPASGSRDAFMREILAKLRSVVDRRSPPSACSTANPVVPPPPHAPPPTVLRRAGGAQPLLLAIGSSTGGPQALFTLFGALTRKLPVPIVLTQHMPASFTNSLAQHLSRLGHRDCAEAKEGQQLLPDMIYVAPGDRHLLIRRDGEKRLVAHLDDGPAEQSCRPAVDPMLRSASESCNGRVLAVILTGMGRDGCGGAAALVAAGGTVLAQDEVSSVVWGMPGAVARAGLCHAILPLDRLASAINDMLPVVGAAA</sequence>
<dbReference type="Gene3D" id="3.40.50.180">
    <property type="entry name" value="Methylesterase CheB, C-terminal domain"/>
    <property type="match status" value="1"/>
</dbReference>
<comment type="catalytic activity">
    <reaction evidence="4">
        <text>L-glutaminyl-[protein] + H2O = L-glutamyl-[protein] + NH4(+)</text>
        <dbReference type="Rhea" id="RHEA:16441"/>
        <dbReference type="Rhea" id="RHEA-COMP:10207"/>
        <dbReference type="Rhea" id="RHEA-COMP:10208"/>
        <dbReference type="ChEBI" id="CHEBI:15377"/>
        <dbReference type="ChEBI" id="CHEBI:28938"/>
        <dbReference type="ChEBI" id="CHEBI:29973"/>
        <dbReference type="ChEBI" id="CHEBI:30011"/>
        <dbReference type="EC" id="3.5.1.44"/>
    </reaction>
</comment>
<dbReference type="CDD" id="cd16432">
    <property type="entry name" value="CheB_Rec"/>
    <property type="match status" value="1"/>
</dbReference>
<evidence type="ECO:0000256" key="2">
    <source>
        <dbReference type="ARBA" id="ARBA00022801"/>
    </source>
</evidence>
<dbReference type="Gene3D" id="3.40.50.2300">
    <property type="match status" value="1"/>
</dbReference>
<reference evidence="10 11" key="1">
    <citation type="submission" date="2022-06" db="EMBL/GenBank/DDBJ databases">
        <title>Rhizosaccharibacter gen. nov. sp. nov. KSS12, endophytic bacteria isolated from sugarcane.</title>
        <authorList>
            <person name="Pitiwittayakul N."/>
        </authorList>
    </citation>
    <scope>NUCLEOTIDE SEQUENCE [LARGE SCALE GENOMIC DNA]</scope>
    <source>
        <strain evidence="10 11">KSS12</strain>
    </source>
</reference>
<dbReference type="InterPro" id="IPR011006">
    <property type="entry name" value="CheY-like_superfamily"/>
</dbReference>
<organism evidence="10 11">
    <name type="scientific">Rhizosaccharibacter radicis</name>
    <dbReference type="NCBI Taxonomy" id="2782605"/>
    <lineage>
        <taxon>Bacteria</taxon>
        <taxon>Pseudomonadati</taxon>
        <taxon>Pseudomonadota</taxon>
        <taxon>Alphaproteobacteria</taxon>
        <taxon>Acetobacterales</taxon>
        <taxon>Acetobacteraceae</taxon>
        <taxon>Rhizosaccharibacter</taxon>
    </lineage>
</organism>
<feature type="active site" evidence="4 5">
    <location>
        <position position="310"/>
    </location>
</feature>
<comment type="domain">
    <text evidence="4">Contains a C-terminal catalytic domain, and an N-terminal region which modulates catalytic activity.</text>
</comment>
<evidence type="ECO:0000259" key="9">
    <source>
        <dbReference type="PROSITE" id="PS50122"/>
    </source>
</evidence>
<evidence type="ECO:0000256" key="3">
    <source>
        <dbReference type="ARBA" id="ARBA00048267"/>
    </source>
</evidence>
<feature type="active site" evidence="4 5">
    <location>
        <position position="186"/>
    </location>
</feature>
<dbReference type="PROSITE" id="PS50122">
    <property type="entry name" value="CHEB"/>
    <property type="match status" value="1"/>
</dbReference>
<dbReference type="InterPro" id="IPR000673">
    <property type="entry name" value="Sig_transdc_resp-reg_Me-estase"/>
</dbReference>
<keyword evidence="11" id="KW-1185">Reference proteome</keyword>
<accession>A0ABT1VYF5</accession>
<dbReference type="SMART" id="SM00448">
    <property type="entry name" value="REC"/>
    <property type="match status" value="1"/>
</dbReference>
<comment type="subcellular location">
    <subcellularLocation>
        <location evidence="4">Cytoplasm</location>
    </subcellularLocation>
</comment>
<proteinExistence type="inferred from homology"/>
<keyword evidence="10" id="KW-0489">Methyltransferase</keyword>
<evidence type="ECO:0000313" key="10">
    <source>
        <dbReference type="EMBL" id="MCQ8240688.1"/>
    </source>
</evidence>